<name>A0A9N7MKC2_STRHE</name>
<gene>
    <name evidence="1" type="ORF">SHERM_09268</name>
</gene>
<dbReference type="AlphaFoldDB" id="A0A9N7MKC2"/>
<evidence type="ECO:0000313" key="1">
    <source>
        <dbReference type="EMBL" id="CAA0806368.1"/>
    </source>
</evidence>
<comment type="caution">
    <text evidence="1">The sequence shown here is derived from an EMBL/GenBank/DDBJ whole genome shotgun (WGS) entry which is preliminary data.</text>
</comment>
<keyword evidence="2" id="KW-1185">Reference proteome</keyword>
<feature type="non-terminal residue" evidence="1">
    <location>
        <position position="1"/>
    </location>
</feature>
<dbReference type="OrthoDB" id="1578600at2759"/>
<reference evidence="1" key="1">
    <citation type="submission" date="2019-12" db="EMBL/GenBank/DDBJ databases">
        <authorList>
            <person name="Scholes J."/>
        </authorList>
    </citation>
    <scope>NUCLEOTIDE SEQUENCE</scope>
</reference>
<protein>
    <submittedName>
        <fullName evidence="1">Zn-dependent exopeptidases superfamily protein</fullName>
    </submittedName>
</protein>
<proteinExistence type="predicted"/>
<dbReference type="Proteomes" id="UP001153555">
    <property type="component" value="Unassembled WGS sequence"/>
</dbReference>
<organism evidence="1 2">
    <name type="scientific">Striga hermonthica</name>
    <name type="common">Purple witchweed</name>
    <name type="synonym">Buchnera hermonthica</name>
    <dbReference type="NCBI Taxonomy" id="68872"/>
    <lineage>
        <taxon>Eukaryota</taxon>
        <taxon>Viridiplantae</taxon>
        <taxon>Streptophyta</taxon>
        <taxon>Embryophyta</taxon>
        <taxon>Tracheophyta</taxon>
        <taxon>Spermatophyta</taxon>
        <taxon>Magnoliopsida</taxon>
        <taxon>eudicotyledons</taxon>
        <taxon>Gunneridae</taxon>
        <taxon>Pentapetalae</taxon>
        <taxon>asterids</taxon>
        <taxon>lamiids</taxon>
        <taxon>Lamiales</taxon>
        <taxon>Orobanchaceae</taxon>
        <taxon>Buchnereae</taxon>
        <taxon>Striga</taxon>
    </lineage>
</organism>
<sequence>TSEELISAGEKSSVDGWHTIQFSGGKRAPTKFALSLFWSQNSTHVKVSDAAGKDNRTLLRLRTDVEKLTPQYKKVLEKLPRWCSLFGKSTSPRTFAFVSSLRISF</sequence>
<evidence type="ECO:0000313" key="2">
    <source>
        <dbReference type="Proteomes" id="UP001153555"/>
    </source>
</evidence>
<dbReference type="EMBL" id="CACSLK010000984">
    <property type="protein sequence ID" value="CAA0806368.1"/>
    <property type="molecule type" value="Genomic_DNA"/>
</dbReference>
<accession>A0A9N7MKC2</accession>